<proteinExistence type="predicted"/>
<dbReference type="EMBL" id="AUWU02000007">
    <property type="protein sequence ID" value="KAH0570625.1"/>
    <property type="molecule type" value="Genomic_DNA"/>
</dbReference>
<sequence length="454" mass="52638">MRSIYLSAAQNLPDESSEEQELKCQPILQHTFEDLLYAIETLENTASAELEPALTLFSSACHINHQTRFFNSFSQEQVKNIANILTTVYVKSTFKVLSLKAILNSTAVLPTSLIFNAQEGFKLALNSSLYSTDLKEIQYALVTIYNIIIDIGPTKSLLFQTYLNLEILYDNAYSLFSSTEKYARRVCKEMIDLVDFLNFDIEKFLRFLLNNLVETERFGKEILQFLGNLLKKFDKKFEKSSILVQKWLVTNYGIILSLYTNDKTLFSFLTLIYIFLQRGNALLRQDFYVQNEIISDLTRLKLKTDRMKEISISIIYELFTCFPSCFEIQNVPKYNIFQFLLSAVTSENIEQVCNIMNSKIEEILRDFDEIFIQLLAVFTNLLSRNNTFLEGSIDEGSSYHRAGETFLCLLVEIVEYTQKFQHKIQESDTLVNWLERMQLVDTECSFNVNIIIGQ</sequence>
<organism evidence="1">
    <name type="scientific">Spironucleus salmonicida</name>
    <dbReference type="NCBI Taxonomy" id="348837"/>
    <lineage>
        <taxon>Eukaryota</taxon>
        <taxon>Metamonada</taxon>
        <taxon>Diplomonadida</taxon>
        <taxon>Hexamitidae</taxon>
        <taxon>Hexamitinae</taxon>
        <taxon>Spironucleus</taxon>
    </lineage>
</organism>
<evidence type="ECO:0000313" key="3">
    <source>
        <dbReference type="Proteomes" id="UP000018208"/>
    </source>
</evidence>
<dbReference type="VEuPathDB" id="GiardiaDB:SS50377_26911"/>
<keyword evidence="3" id="KW-1185">Reference proteome</keyword>
<dbReference type="EMBL" id="KI546040">
    <property type="protein sequence ID" value="EST47422.1"/>
    <property type="molecule type" value="Genomic_DNA"/>
</dbReference>
<evidence type="ECO:0000313" key="1">
    <source>
        <dbReference type="EMBL" id="EST47422.1"/>
    </source>
</evidence>
<protein>
    <submittedName>
        <fullName evidence="1">Uncharacterized protein</fullName>
    </submittedName>
</protein>
<reference evidence="2" key="2">
    <citation type="submission" date="2020-12" db="EMBL/GenBank/DDBJ databases">
        <title>New Spironucleus salmonicida genome in near-complete chromosomes.</title>
        <authorList>
            <person name="Xu F."/>
            <person name="Kurt Z."/>
            <person name="Jimenez-Gonzalez A."/>
            <person name="Astvaldsson A."/>
            <person name="Andersson J.O."/>
            <person name="Svard S.G."/>
        </authorList>
    </citation>
    <scope>NUCLEOTIDE SEQUENCE</scope>
    <source>
        <strain evidence="2">ATCC 50377</strain>
    </source>
</reference>
<dbReference type="Proteomes" id="UP000018208">
    <property type="component" value="Unassembled WGS sequence"/>
</dbReference>
<evidence type="ECO:0000313" key="2">
    <source>
        <dbReference type="EMBL" id="KAH0570625.1"/>
    </source>
</evidence>
<gene>
    <name evidence="1" type="ORF">SS50377_12407</name>
    <name evidence="2" type="ORF">SS50377_26911</name>
</gene>
<name>V6LRY9_9EUKA</name>
<accession>V6LRY9</accession>
<dbReference type="AlphaFoldDB" id="V6LRY9"/>
<reference evidence="1 2" key="1">
    <citation type="journal article" date="2014" name="PLoS Genet.">
        <title>The Genome of Spironucleus salmonicida Highlights a Fish Pathogen Adapted to Fluctuating Environments.</title>
        <authorList>
            <person name="Xu F."/>
            <person name="Jerlstrom-Hultqvist J."/>
            <person name="Einarsson E."/>
            <person name="Astvaldsson A."/>
            <person name="Svard S.G."/>
            <person name="Andersson J.O."/>
        </authorList>
    </citation>
    <scope>NUCLEOTIDE SEQUENCE</scope>
    <source>
        <strain evidence="2">ATCC 50377</strain>
    </source>
</reference>